<sequence>MPASLLPPAPPSLATPSANPRIVEALYAQALDLADRARDAFEALRRQPANDAAPVVRTPDGEDLVRVQASCEALRTTTRIMHCLAWLLNHRAWFAGELTELQLRRHGRLIAHFPASDPACVVHLSGAAQAVVRESERLYQRIGRLELAWQARDARAQTVPMALVHLRERLGLALAEAG</sequence>
<reference evidence="2" key="1">
    <citation type="journal article" date="2019" name="Int. J. Syst. Evol. Microbiol.">
        <title>The Global Catalogue of Microorganisms (GCM) 10K type strain sequencing project: providing services to taxonomists for standard genome sequencing and annotation.</title>
        <authorList>
            <consortium name="The Broad Institute Genomics Platform"/>
            <consortium name="The Broad Institute Genome Sequencing Center for Infectious Disease"/>
            <person name="Wu L."/>
            <person name="Ma J."/>
        </authorList>
    </citation>
    <scope>NUCLEOTIDE SEQUENCE [LARGE SCALE GENOMIC DNA]</scope>
    <source>
        <strain evidence="2">KCTC 42224</strain>
    </source>
</reference>
<dbReference type="Proteomes" id="UP001595683">
    <property type="component" value="Unassembled WGS sequence"/>
</dbReference>
<name>A0ABV7V151_9SPHN</name>
<dbReference type="Gene3D" id="1.10.8.930">
    <property type="entry name" value="Protein of unknown function DUF1465"/>
    <property type="match status" value="1"/>
</dbReference>
<accession>A0ABV7V151</accession>
<comment type="caution">
    <text evidence="1">The sequence shown here is derived from an EMBL/GenBank/DDBJ whole genome shotgun (WGS) entry which is preliminary data.</text>
</comment>
<evidence type="ECO:0000313" key="1">
    <source>
        <dbReference type="EMBL" id="MFC3670823.1"/>
    </source>
</evidence>
<dbReference type="RefSeq" id="WP_191322913.1">
    <property type="nucleotide sequence ID" value="NZ_BMZP01000002.1"/>
</dbReference>
<dbReference type="InterPro" id="IPR010848">
    <property type="entry name" value="DUF1465"/>
</dbReference>
<organism evidence="1 2">
    <name type="scientific">Novosphingobium pokkalii</name>
    <dbReference type="NCBI Taxonomy" id="1770194"/>
    <lineage>
        <taxon>Bacteria</taxon>
        <taxon>Pseudomonadati</taxon>
        <taxon>Pseudomonadota</taxon>
        <taxon>Alphaproteobacteria</taxon>
        <taxon>Sphingomonadales</taxon>
        <taxon>Sphingomonadaceae</taxon>
        <taxon>Novosphingobium</taxon>
    </lineage>
</organism>
<protein>
    <submittedName>
        <fullName evidence="1">DUF1465 family protein</fullName>
    </submittedName>
</protein>
<gene>
    <name evidence="1" type="ORF">ACFOOT_05260</name>
</gene>
<proteinExistence type="predicted"/>
<keyword evidence="2" id="KW-1185">Reference proteome</keyword>
<dbReference type="EMBL" id="JBHRYE010000010">
    <property type="protein sequence ID" value="MFC3670823.1"/>
    <property type="molecule type" value="Genomic_DNA"/>
</dbReference>
<evidence type="ECO:0000313" key="2">
    <source>
        <dbReference type="Proteomes" id="UP001595683"/>
    </source>
</evidence>
<dbReference type="Pfam" id="PF07323">
    <property type="entry name" value="DUF1465"/>
    <property type="match status" value="1"/>
</dbReference>
<dbReference type="InterPro" id="IPR038301">
    <property type="entry name" value="AraC-like_sf"/>
</dbReference>